<dbReference type="KEGG" id="lul:LPB138_05280"/>
<evidence type="ECO:0000313" key="2">
    <source>
        <dbReference type="EMBL" id="AOW20128.1"/>
    </source>
</evidence>
<organism evidence="2 3">
    <name type="scientific">Urechidicola croceus</name>
    <dbReference type="NCBI Taxonomy" id="1850246"/>
    <lineage>
        <taxon>Bacteria</taxon>
        <taxon>Pseudomonadati</taxon>
        <taxon>Bacteroidota</taxon>
        <taxon>Flavobacteriia</taxon>
        <taxon>Flavobacteriales</taxon>
        <taxon>Flavobacteriaceae</taxon>
        <taxon>Urechidicola</taxon>
    </lineage>
</organism>
<dbReference type="RefSeq" id="WP_070236267.1">
    <property type="nucleotide sequence ID" value="NZ_CP017478.1"/>
</dbReference>
<dbReference type="SUPFAM" id="SSF55008">
    <property type="entry name" value="HMA, heavy metal-associated domain"/>
    <property type="match status" value="1"/>
</dbReference>
<sequence>MRAHIKVQNLKCGGCEKTIITKLSPHNNISDVLVDIETSIVSFEVKNQDDVILAKEKLRFLGYPTVDDQNTVISKVKSIVSCATGKITS</sequence>
<reference evidence="2 3" key="1">
    <citation type="submission" date="2016-10" db="EMBL/GenBank/DDBJ databases">
        <title>Lutibacter sp. LPB0138, isolated from marine gastropod.</title>
        <authorList>
            <person name="Kim E."/>
            <person name="Yi H."/>
        </authorList>
    </citation>
    <scope>NUCLEOTIDE SEQUENCE [LARGE SCALE GENOMIC DNA]</scope>
    <source>
        <strain evidence="2 3">LPB0138</strain>
    </source>
</reference>
<dbReference type="Proteomes" id="UP000176050">
    <property type="component" value="Chromosome"/>
</dbReference>
<protein>
    <submittedName>
        <fullName evidence="2">Heavy metal transporter</fullName>
    </submittedName>
</protein>
<dbReference type="Gene3D" id="3.30.70.100">
    <property type="match status" value="1"/>
</dbReference>
<accession>A0A1D8P6D9</accession>
<keyword evidence="3" id="KW-1185">Reference proteome</keyword>
<dbReference type="EMBL" id="CP017478">
    <property type="protein sequence ID" value="AOW20128.1"/>
    <property type="molecule type" value="Genomic_DNA"/>
</dbReference>
<dbReference type="Pfam" id="PF00403">
    <property type="entry name" value="HMA"/>
    <property type="match status" value="1"/>
</dbReference>
<dbReference type="CDD" id="cd00371">
    <property type="entry name" value="HMA"/>
    <property type="match status" value="1"/>
</dbReference>
<feature type="domain" description="HMA" evidence="1">
    <location>
        <begin position="5"/>
        <end position="55"/>
    </location>
</feature>
<evidence type="ECO:0000313" key="3">
    <source>
        <dbReference type="Proteomes" id="UP000176050"/>
    </source>
</evidence>
<dbReference type="OrthoDB" id="677920at2"/>
<evidence type="ECO:0000259" key="1">
    <source>
        <dbReference type="Pfam" id="PF00403"/>
    </source>
</evidence>
<dbReference type="InterPro" id="IPR006121">
    <property type="entry name" value="HMA_dom"/>
</dbReference>
<name>A0A1D8P6D9_9FLAO</name>
<dbReference type="AlphaFoldDB" id="A0A1D8P6D9"/>
<gene>
    <name evidence="2" type="ORF">LPB138_05280</name>
</gene>
<proteinExistence type="predicted"/>
<dbReference type="STRING" id="1850246.LPB138_05280"/>
<dbReference type="GO" id="GO:0046872">
    <property type="term" value="F:metal ion binding"/>
    <property type="evidence" value="ECO:0007669"/>
    <property type="project" value="InterPro"/>
</dbReference>
<dbReference type="InterPro" id="IPR036163">
    <property type="entry name" value="HMA_dom_sf"/>
</dbReference>